<evidence type="ECO:0000256" key="4">
    <source>
        <dbReference type="ARBA" id="ARBA00022840"/>
    </source>
</evidence>
<protein>
    <submittedName>
        <fullName evidence="6">ATP-binding cassette domain-containing protein</fullName>
    </submittedName>
</protein>
<dbReference type="Proteomes" id="UP000515856">
    <property type="component" value="Chromosome"/>
</dbReference>
<dbReference type="PROSITE" id="PS50893">
    <property type="entry name" value="ABC_TRANSPORTER_2"/>
    <property type="match status" value="1"/>
</dbReference>
<name>A0A7G9GTD7_9FIRM</name>
<feature type="domain" description="ABC transporter" evidence="5">
    <location>
        <begin position="3"/>
        <end position="231"/>
    </location>
</feature>
<dbReference type="SUPFAM" id="SSF52540">
    <property type="entry name" value="P-loop containing nucleoside triphosphate hydrolases"/>
    <property type="match status" value="1"/>
</dbReference>
<reference evidence="6 7" key="1">
    <citation type="submission" date="2020-08" db="EMBL/GenBank/DDBJ databases">
        <authorList>
            <person name="Liu C."/>
            <person name="Sun Q."/>
        </authorList>
    </citation>
    <scope>NUCLEOTIDE SEQUENCE [LARGE SCALE GENOMIC DNA]</scope>
    <source>
        <strain evidence="6 7">NSJ-61</strain>
    </source>
</reference>
<dbReference type="GO" id="GO:0005524">
    <property type="term" value="F:ATP binding"/>
    <property type="evidence" value="ECO:0007669"/>
    <property type="project" value="UniProtKB-KW"/>
</dbReference>
<evidence type="ECO:0000259" key="5">
    <source>
        <dbReference type="PROSITE" id="PS50893"/>
    </source>
</evidence>
<dbReference type="PROSITE" id="PS00211">
    <property type="entry name" value="ABC_TRANSPORTER_1"/>
    <property type="match status" value="1"/>
</dbReference>
<keyword evidence="7" id="KW-1185">Reference proteome</keyword>
<evidence type="ECO:0000313" key="6">
    <source>
        <dbReference type="EMBL" id="QNM14069.1"/>
    </source>
</evidence>
<keyword evidence="3" id="KW-0547">Nucleotide-binding</keyword>
<dbReference type="Pfam" id="PF00005">
    <property type="entry name" value="ABC_tran"/>
    <property type="match status" value="1"/>
</dbReference>
<keyword evidence="4 6" id="KW-0067">ATP-binding</keyword>
<organism evidence="6 7">
    <name type="scientific">[Eubacterium] hominis</name>
    <dbReference type="NCBI Taxonomy" id="2764325"/>
    <lineage>
        <taxon>Bacteria</taxon>
        <taxon>Bacillati</taxon>
        <taxon>Bacillota</taxon>
        <taxon>Erysipelotrichia</taxon>
        <taxon>Erysipelotrichales</taxon>
        <taxon>Erysipelotrichaceae</taxon>
        <taxon>Amedibacillus</taxon>
    </lineage>
</organism>
<evidence type="ECO:0000256" key="3">
    <source>
        <dbReference type="ARBA" id="ARBA00022741"/>
    </source>
</evidence>
<accession>A0A7G9GTD7</accession>
<evidence type="ECO:0000256" key="2">
    <source>
        <dbReference type="ARBA" id="ARBA00022448"/>
    </source>
</evidence>
<dbReference type="InterPro" id="IPR003439">
    <property type="entry name" value="ABC_transporter-like_ATP-bd"/>
</dbReference>
<dbReference type="PANTHER" id="PTHR42711:SF5">
    <property type="entry name" value="ABC TRANSPORTER ATP-BINDING PROTEIN NATA"/>
    <property type="match status" value="1"/>
</dbReference>
<evidence type="ECO:0000313" key="7">
    <source>
        <dbReference type="Proteomes" id="UP000515856"/>
    </source>
</evidence>
<dbReference type="InterPro" id="IPR017871">
    <property type="entry name" value="ABC_transporter-like_CS"/>
</dbReference>
<dbReference type="GO" id="GO:0016887">
    <property type="term" value="F:ATP hydrolysis activity"/>
    <property type="evidence" value="ECO:0007669"/>
    <property type="project" value="InterPro"/>
</dbReference>
<dbReference type="InterPro" id="IPR027417">
    <property type="entry name" value="P-loop_NTPase"/>
</dbReference>
<sequence>MKLEIKQLVKNYGSFTALDHISYTFENGIYALLGPNGAGKSTFMNILAMLLKETQGEIILDGKPLVKQKKSFLNMLGYMPQQQCLYEDFTLKDFMYYIGNLKGMKKQEIISRSQYLVKEVKLEDVFYKKLSAFSGGMKQRAMLAATLINDPKILILDEPTAGLDPMKRMEMQNMIASFAKDKIVLIATHVVSDVEFISSKFIFLKEGHIILQGDRISILECLDQKVKEREITIEEYQKYKQANIVSSIYYRHDKLFARIIDDHDEYSGEVITPEISDVYFYLFRDEKDAVL</sequence>
<dbReference type="Gene3D" id="3.40.50.300">
    <property type="entry name" value="P-loop containing nucleotide triphosphate hydrolases"/>
    <property type="match status" value="1"/>
</dbReference>
<dbReference type="EMBL" id="CP060636">
    <property type="protein sequence ID" value="QNM14069.1"/>
    <property type="molecule type" value="Genomic_DNA"/>
</dbReference>
<dbReference type="InterPro" id="IPR003593">
    <property type="entry name" value="AAA+_ATPase"/>
</dbReference>
<comment type="similarity">
    <text evidence="1">Belongs to the ABC transporter superfamily.</text>
</comment>
<evidence type="ECO:0000256" key="1">
    <source>
        <dbReference type="ARBA" id="ARBA00005417"/>
    </source>
</evidence>
<dbReference type="SMART" id="SM00382">
    <property type="entry name" value="AAA"/>
    <property type="match status" value="1"/>
</dbReference>
<dbReference type="PANTHER" id="PTHR42711">
    <property type="entry name" value="ABC TRANSPORTER ATP-BINDING PROTEIN"/>
    <property type="match status" value="1"/>
</dbReference>
<keyword evidence="2" id="KW-0813">Transport</keyword>
<dbReference type="KEGG" id="ehn:H9Q80_09075"/>
<dbReference type="RefSeq" id="WP_158552728.1">
    <property type="nucleotide sequence ID" value="NZ_CP060636.1"/>
</dbReference>
<dbReference type="InterPro" id="IPR050763">
    <property type="entry name" value="ABC_transporter_ATP-binding"/>
</dbReference>
<gene>
    <name evidence="6" type="ORF">H9Q80_09075</name>
</gene>
<dbReference type="AlphaFoldDB" id="A0A7G9GTD7"/>
<proteinExistence type="inferred from homology"/>